<keyword evidence="4" id="KW-0863">Zinc-finger</keyword>
<dbReference type="InterPro" id="IPR001841">
    <property type="entry name" value="Znf_RING"/>
</dbReference>
<evidence type="ECO:0000256" key="2">
    <source>
        <dbReference type="ARBA" id="ARBA00023043"/>
    </source>
</evidence>
<evidence type="ECO:0000256" key="4">
    <source>
        <dbReference type="PROSITE-ProRule" id="PRU00175"/>
    </source>
</evidence>
<dbReference type="SUPFAM" id="SSF48403">
    <property type="entry name" value="Ankyrin repeat"/>
    <property type="match status" value="1"/>
</dbReference>
<organism evidence="7 8">
    <name type="scientific">Aphanomyces stellatus</name>
    <dbReference type="NCBI Taxonomy" id="120398"/>
    <lineage>
        <taxon>Eukaryota</taxon>
        <taxon>Sar</taxon>
        <taxon>Stramenopiles</taxon>
        <taxon>Oomycota</taxon>
        <taxon>Saprolegniomycetes</taxon>
        <taxon>Saprolegniales</taxon>
        <taxon>Verrucalvaceae</taxon>
        <taxon>Aphanomyces</taxon>
    </lineage>
</organism>
<feature type="repeat" description="ANK" evidence="3">
    <location>
        <begin position="110"/>
        <end position="142"/>
    </location>
</feature>
<evidence type="ECO:0000256" key="1">
    <source>
        <dbReference type="ARBA" id="ARBA00022737"/>
    </source>
</evidence>
<dbReference type="InterPro" id="IPR036770">
    <property type="entry name" value="Ankyrin_rpt-contain_sf"/>
</dbReference>
<proteinExistence type="predicted"/>
<protein>
    <submittedName>
        <fullName evidence="7">Aste57867_17937 protein</fullName>
    </submittedName>
</protein>
<dbReference type="Pfam" id="PF13920">
    <property type="entry name" value="zf-C3HC4_3"/>
    <property type="match status" value="1"/>
</dbReference>
<sequence>MDQFAKSVEQTAKQIEAQANRFGAQAEHFGNRIGAQAERFGHRMEETLREKKGSHVGLKDVVQWVKETFGSNTDLVYEAAKTNDVARLLQVLDAATPDTRPKLLEYKDSRGRTPLMMACSHNFVVVVQVLLSQGAYIDATDMKGNTPLHYASLEGAVDVVQYLTSLPGVSPYIQNTRGLSPLEVARRGTQNSKPGAAQCVQHLEQRTLVFQGYLYESVDNLGSAVFGLNALKSWAKRFVLILRVGSPLFLEMAFFDVVDGQRSPLPASTFMLHVASPVMLLTKSKLFDAKPHAFTVTGARKKGAGIVGALESCEFAAVDEPSYHTWARFLTGPAMANSLADPMLNPMTNHPTPAAYGVPPSTYVHPTPIVMPPVPSPAAPDAPKTLANDFVYAPPVSALAVAASAPPLDNVHVPEAEAESAMPGECVVCFDGPQNAVCVPCGHAAVCMKCADMVQHSTKQCPVCRAEVREVIQLYHV</sequence>
<dbReference type="SMART" id="SM00248">
    <property type="entry name" value="ANK"/>
    <property type="match status" value="2"/>
</dbReference>
<dbReference type="PROSITE" id="PS50088">
    <property type="entry name" value="ANK_REPEAT"/>
    <property type="match status" value="2"/>
</dbReference>
<feature type="domain" description="RING-type" evidence="5">
    <location>
        <begin position="426"/>
        <end position="465"/>
    </location>
</feature>
<reference evidence="6" key="2">
    <citation type="submission" date="2019-06" db="EMBL/GenBank/DDBJ databases">
        <title>Genomics analysis of Aphanomyces spp. identifies a new class of oomycete effector associated with host adaptation.</title>
        <authorList>
            <person name="Gaulin E."/>
        </authorList>
    </citation>
    <scope>NUCLEOTIDE SEQUENCE</scope>
    <source>
        <strain evidence="6">CBS 578.67</strain>
    </source>
</reference>
<keyword evidence="4" id="KW-0862">Zinc</keyword>
<dbReference type="EMBL" id="CAADRA010006372">
    <property type="protein sequence ID" value="VFT94678.1"/>
    <property type="molecule type" value="Genomic_DNA"/>
</dbReference>
<dbReference type="Gene3D" id="1.25.40.20">
    <property type="entry name" value="Ankyrin repeat-containing domain"/>
    <property type="match status" value="2"/>
</dbReference>
<dbReference type="OrthoDB" id="10038642at2759"/>
<dbReference type="GO" id="GO:0004842">
    <property type="term" value="F:ubiquitin-protein transferase activity"/>
    <property type="evidence" value="ECO:0007669"/>
    <property type="project" value="TreeGrafter"/>
</dbReference>
<reference evidence="7 8" key="1">
    <citation type="submission" date="2019-03" db="EMBL/GenBank/DDBJ databases">
        <authorList>
            <person name="Gaulin E."/>
            <person name="Dumas B."/>
        </authorList>
    </citation>
    <scope>NUCLEOTIDE SEQUENCE [LARGE SCALE GENOMIC DNA]</scope>
    <source>
        <strain evidence="7">CBS 568.67</strain>
    </source>
</reference>
<dbReference type="InterPro" id="IPR013083">
    <property type="entry name" value="Znf_RING/FYVE/PHD"/>
</dbReference>
<dbReference type="SUPFAM" id="SSF57850">
    <property type="entry name" value="RING/U-box"/>
    <property type="match status" value="1"/>
</dbReference>
<evidence type="ECO:0000313" key="8">
    <source>
        <dbReference type="Proteomes" id="UP000332933"/>
    </source>
</evidence>
<dbReference type="PANTHER" id="PTHR24171">
    <property type="entry name" value="ANKYRIN REPEAT DOMAIN-CONTAINING PROTEIN 39-RELATED"/>
    <property type="match status" value="1"/>
</dbReference>
<keyword evidence="4" id="KW-0479">Metal-binding</keyword>
<dbReference type="Gene3D" id="3.30.40.10">
    <property type="entry name" value="Zinc/RING finger domain, C3HC4 (zinc finger)"/>
    <property type="match status" value="1"/>
</dbReference>
<dbReference type="GO" id="GO:0008270">
    <property type="term" value="F:zinc ion binding"/>
    <property type="evidence" value="ECO:0007669"/>
    <property type="project" value="UniProtKB-KW"/>
</dbReference>
<keyword evidence="1" id="KW-0677">Repeat</keyword>
<keyword evidence="8" id="KW-1185">Reference proteome</keyword>
<dbReference type="GO" id="GO:0085020">
    <property type="term" value="P:protein K6-linked ubiquitination"/>
    <property type="evidence" value="ECO:0007669"/>
    <property type="project" value="TreeGrafter"/>
</dbReference>
<gene>
    <name evidence="7" type="primary">Aste57867_17937</name>
    <name evidence="6" type="ORF">As57867_017875</name>
    <name evidence="7" type="ORF">ASTE57867_17937</name>
</gene>
<evidence type="ECO:0000313" key="6">
    <source>
        <dbReference type="EMBL" id="KAF0690682.1"/>
    </source>
</evidence>
<name>A0A485LAG0_9STRA</name>
<evidence type="ECO:0000313" key="7">
    <source>
        <dbReference type="EMBL" id="VFT94678.1"/>
    </source>
</evidence>
<evidence type="ECO:0000259" key="5">
    <source>
        <dbReference type="PROSITE" id="PS50089"/>
    </source>
</evidence>
<dbReference type="PANTHER" id="PTHR24171:SF8">
    <property type="entry name" value="BRCA1-ASSOCIATED RING DOMAIN PROTEIN 1"/>
    <property type="match status" value="1"/>
</dbReference>
<dbReference type="InterPro" id="IPR002110">
    <property type="entry name" value="Ankyrin_rpt"/>
</dbReference>
<dbReference type="SMART" id="SM00184">
    <property type="entry name" value="RING"/>
    <property type="match status" value="1"/>
</dbReference>
<dbReference type="Pfam" id="PF12796">
    <property type="entry name" value="Ank_2"/>
    <property type="match status" value="1"/>
</dbReference>
<dbReference type="PROSITE" id="PS50297">
    <property type="entry name" value="ANK_REP_REGION"/>
    <property type="match status" value="2"/>
</dbReference>
<dbReference type="Proteomes" id="UP000332933">
    <property type="component" value="Unassembled WGS sequence"/>
</dbReference>
<dbReference type="EMBL" id="VJMH01006351">
    <property type="protein sequence ID" value="KAF0690682.1"/>
    <property type="molecule type" value="Genomic_DNA"/>
</dbReference>
<feature type="repeat" description="ANK" evidence="3">
    <location>
        <begin position="143"/>
        <end position="163"/>
    </location>
</feature>
<dbReference type="PROSITE" id="PS50089">
    <property type="entry name" value="ZF_RING_2"/>
    <property type="match status" value="1"/>
</dbReference>
<dbReference type="CDD" id="cd23129">
    <property type="entry name" value="RING-HC_XBAT35-like"/>
    <property type="match status" value="1"/>
</dbReference>
<evidence type="ECO:0000256" key="3">
    <source>
        <dbReference type="PROSITE-ProRule" id="PRU00023"/>
    </source>
</evidence>
<dbReference type="AlphaFoldDB" id="A0A485LAG0"/>
<accession>A0A485LAG0</accession>
<keyword evidence="2 3" id="KW-0040">ANK repeat</keyword>